<evidence type="ECO:0000313" key="3">
    <source>
        <dbReference type="Proteomes" id="UP000198521"/>
    </source>
</evidence>
<protein>
    <submittedName>
        <fullName evidence="2">Uncharacterized iron-regulated membrane protein</fullName>
    </submittedName>
</protein>
<sequence>MTGKKRNNRRKRILQLHKILGLVTGVVLFIVSVTGCLWVFKEEIESFYDDHKYVTPQDQEFLEASMIKELAENVIPKKTIHGVIYGKPDEAIEVVFYEAEPEIFYQSVFLDPYSGEFIKRIDNDAGFFGFILKGHLRLWLPDAIGSRVVSYSVLLFLIIIISGLFLWWPRNKKNWKQRLKFDWNKKTRWKRKNFDLHTVTGFYISSFGLILAFTGCVMAFNWFYFIAYKATGGDKDPRFVIPESEQAMVSKETTSFEYDKLIPILQRNYKDAHSFELHYPENDSTSILVEVSNSKGLYYNMDYLFFDQNTLKEIETNSIYGKYENTNFADKVIRMNYDIHIGAIGGIIGKILAFLVSLICASIPVSGILLWYGRKYKRKGKTRSTLIKNVPNLET</sequence>
<dbReference type="Pfam" id="PF03929">
    <property type="entry name" value="PepSY_TM"/>
    <property type="match status" value="1"/>
</dbReference>
<gene>
    <name evidence="2" type="ORF">SAMN04487910_3013</name>
</gene>
<dbReference type="RefSeq" id="WP_091410016.1">
    <property type="nucleotide sequence ID" value="NZ_FOAB01000005.1"/>
</dbReference>
<feature type="transmembrane region" description="Helical" evidence="1">
    <location>
        <begin position="148"/>
        <end position="168"/>
    </location>
</feature>
<proteinExistence type="predicted"/>
<accession>A0A1H7S830</accession>
<organism evidence="2 3">
    <name type="scientific">Aquimarina amphilecti</name>
    <dbReference type="NCBI Taxonomy" id="1038014"/>
    <lineage>
        <taxon>Bacteria</taxon>
        <taxon>Pseudomonadati</taxon>
        <taxon>Bacteroidota</taxon>
        <taxon>Flavobacteriia</taxon>
        <taxon>Flavobacteriales</taxon>
        <taxon>Flavobacteriaceae</taxon>
        <taxon>Aquimarina</taxon>
    </lineage>
</organism>
<keyword evidence="1" id="KW-0812">Transmembrane</keyword>
<dbReference type="EMBL" id="FOAB01000005">
    <property type="protein sequence ID" value="SEL67894.1"/>
    <property type="molecule type" value="Genomic_DNA"/>
</dbReference>
<evidence type="ECO:0000313" key="2">
    <source>
        <dbReference type="EMBL" id="SEL67894.1"/>
    </source>
</evidence>
<dbReference type="OrthoDB" id="111691at2"/>
<name>A0A1H7S830_AQUAM</name>
<dbReference type="Proteomes" id="UP000198521">
    <property type="component" value="Unassembled WGS sequence"/>
</dbReference>
<dbReference type="AlphaFoldDB" id="A0A1H7S830"/>
<dbReference type="InterPro" id="IPR005625">
    <property type="entry name" value="PepSY-ass_TM"/>
</dbReference>
<reference evidence="2 3" key="1">
    <citation type="submission" date="2016-10" db="EMBL/GenBank/DDBJ databases">
        <authorList>
            <person name="de Groot N.N."/>
        </authorList>
    </citation>
    <scope>NUCLEOTIDE SEQUENCE [LARGE SCALE GENOMIC DNA]</scope>
    <source>
        <strain evidence="2 3">DSM 25232</strain>
    </source>
</reference>
<feature type="transmembrane region" description="Helical" evidence="1">
    <location>
        <begin position="200"/>
        <end position="225"/>
    </location>
</feature>
<keyword evidence="1" id="KW-1133">Transmembrane helix</keyword>
<evidence type="ECO:0000256" key="1">
    <source>
        <dbReference type="SAM" id="Phobius"/>
    </source>
</evidence>
<dbReference type="STRING" id="1038014.SAMN04487910_3013"/>
<feature type="transmembrane region" description="Helical" evidence="1">
    <location>
        <begin position="351"/>
        <end position="373"/>
    </location>
</feature>
<dbReference type="PANTHER" id="PTHR34219:SF3">
    <property type="entry name" value="BLL7967 PROTEIN"/>
    <property type="match status" value="1"/>
</dbReference>
<dbReference type="PANTHER" id="PTHR34219">
    <property type="entry name" value="IRON-REGULATED INNER MEMBRANE PROTEIN-RELATED"/>
    <property type="match status" value="1"/>
</dbReference>
<keyword evidence="1" id="KW-0472">Membrane</keyword>
<feature type="transmembrane region" description="Helical" evidence="1">
    <location>
        <begin position="20"/>
        <end position="40"/>
    </location>
</feature>
<keyword evidence="3" id="KW-1185">Reference proteome</keyword>